<feature type="transmembrane region" description="Helical" evidence="1">
    <location>
        <begin position="12"/>
        <end position="31"/>
    </location>
</feature>
<feature type="transmembrane region" description="Helical" evidence="1">
    <location>
        <begin position="185"/>
        <end position="207"/>
    </location>
</feature>
<keyword evidence="1" id="KW-0812">Transmembrane</keyword>
<dbReference type="EMBL" id="BAABFA010000001">
    <property type="protein sequence ID" value="GAA4459538.1"/>
    <property type="molecule type" value="Genomic_DNA"/>
</dbReference>
<feature type="transmembrane region" description="Helical" evidence="1">
    <location>
        <begin position="160"/>
        <end position="179"/>
    </location>
</feature>
<sequence>MLKRNNISLNPYFYLPLIVWMVAGGTLYQMYGKEFMFRAINGHYTDLMDTIMYYTTWMGEAYVIIPALLLLMLIPRLRRWEYFAVAAVVNIVPMLVQQGMKSYFQHPRPLNLYSTAPWLHRLPHWPELYARSFPSGHSEGAFSFFCFITMLLLPRYRPLGLLFFALALGVCYSRVYLAAHFFEDVYAGSIIGAVVSTLCCILMGPLFKRLINDERSTAPSHNGR</sequence>
<gene>
    <name evidence="3" type="ORF">GCM10023093_00670</name>
</gene>
<keyword evidence="1" id="KW-1133">Transmembrane helix</keyword>
<dbReference type="SUPFAM" id="SSF48317">
    <property type="entry name" value="Acid phosphatase/Vanadium-dependent haloperoxidase"/>
    <property type="match status" value="1"/>
</dbReference>
<comment type="caution">
    <text evidence="3">The sequence shown here is derived from an EMBL/GenBank/DDBJ whole genome shotgun (WGS) entry which is preliminary data.</text>
</comment>
<dbReference type="PANTHER" id="PTHR14969">
    <property type="entry name" value="SPHINGOSINE-1-PHOSPHATE PHOSPHOHYDROLASE"/>
    <property type="match status" value="1"/>
</dbReference>
<dbReference type="InterPro" id="IPR000326">
    <property type="entry name" value="PAP2/HPO"/>
</dbReference>
<dbReference type="SMART" id="SM00014">
    <property type="entry name" value="acidPPc"/>
    <property type="match status" value="1"/>
</dbReference>
<feature type="transmembrane region" description="Helical" evidence="1">
    <location>
        <begin position="51"/>
        <end position="73"/>
    </location>
</feature>
<feature type="domain" description="Phosphatidic acid phosphatase type 2/haloperoxidase" evidence="2">
    <location>
        <begin position="83"/>
        <end position="200"/>
    </location>
</feature>
<dbReference type="CDD" id="cd01610">
    <property type="entry name" value="PAP2_like"/>
    <property type="match status" value="1"/>
</dbReference>
<organism evidence="3 4">
    <name type="scientific">Nemorincola caseinilytica</name>
    <dbReference type="NCBI Taxonomy" id="2054315"/>
    <lineage>
        <taxon>Bacteria</taxon>
        <taxon>Pseudomonadati</taxon>
        <taxon>Bacteroidota</taxon>
        <taxon>Chitinophagia</taxon>
        <taxon>Chitinophagales</taxon>
        <taxon>Chitinophagaceae</taxon>
        <taxon>Nemorincola</taxon>
    </lineage>
</organism>
<dbReference type="PANTHER" id="PTHR14969:SF54">
    <property type="entry name" value="PHOSPHATIDYLGLYCEROPHOSPHATASE B"/>
    <property type="match status" value="1"/>
</dbReference>
<evidence type="ECO:0000313" key="3">
    <source>
        <dbReference type="EMBL" id="GAA4459538.1"/>
    </source>
</evidence>
<keyword evidence="1" id="KW-0472">Membrane</keyword>
<accession>A0ABP8N2Y5</accession>
<evidence type="ECO:0000259" key="2">
    <source>
        <dbReference type="SMART" id="SM00014"/>
    </source>
</evidence>
<dbReference type="Pfam" id="PF01569">
    <property type="entry name" value="PAP2"/>
    <property type="match status" value="1"/>
</dbReference>
<keyword evidence="4" id="KW-1185">Reference proteome</keyword>
<name>A0ABP8N2Y5_9BACT</name>
<dbReference type="InterPro" id="IPR036938">
    <property type="entry name" value="PAP2/HPO_sf"/>
</dbReference>
<proteinExistence type="predicted"/>
<evidence type="ECO:0000313" key="4">
    <source>
        <dbReference type="Proteomes" id="UP001500067"/>
    </source>
</evidence>
<evidence type="ECO:0000256" key="1">
    <source>
        <dbReference type="SAM" id="Phobius"/>
    </source>
</evidence>
<dbReference type="Proteomes" id="UP001500067">
    <property type="component" value="Unassembled WGS sequence"/>
</dbReference>
<dbReference type="RefSeq" id="WP_345076775.1">
    <property type="nucleotide sequence ID" value="NZ_BAABFA010000001.1"/>
</dbReference>
<protein>
    <recommendedName>
        <fullName evidence="2">Phosphatidic acid phosphatase type 2/haloperoxidase domain-containing protein</fullName>
    </recommendedName>
</protein>
<dbReference type="Gene3D" id="1.20.144.10">
    <property type="entry name" value="Phosphatidic acid phosphatase type 2/haloperoxidase"/>
    <property type="match status" value="1"/>
</dbReference>
<reference evidence="4" key="1">
    <citation type="journal article" date="2019" name="Int. J. Syst. Evol. Microbiol.">
        <title>The Global Catalogue of Microorganisms (GCM) 10K type strain sequencing project: providing services to taxonomists for standard genome sequencing and annotation.</title>
        <authorList>
            <consortium name="The Broad Institute Genomics Platform"/>
            <consortium name="The Broad Institute Genome Sequencing Center for Infectious Disease"/>
            <person name="Wu L."/>
            <person name="Ma J."/>
        </authorList>
    </citation>
    <scope>NUCLEOTIDE SEQUENCE [LARGE SCALE GENOMIC DNA]</scope>
    <source>
        <strain evidence="4">JCM 32105</strain>
    </source>
</reference>